<organism evidence="8 9">
    <name type="scientific">Aspergillus bombycis</name>
    <dbReference type="NCBI Taxonomy" id="109264"/>
    <lineage>
        <taxon>Eukaryota</taxon>
        <taxon>Fungi</taxon>
        <taxon>Dikarya</taxon>
        <taxon>Ascomycota</taxon>
        <taxon>Pezizomycotina</taxon>
        <taxon>Eurotiomycetes</taxon>
        <taxon>Eurotiomycetidae</taxon>
        <taxon>Eurotiales</taxon>
        <taxon>Aspergillaceae</taxon>
        <taxon>Aspergillus</taxon>
    </lineage>
</organism>
<dbReference type="InterPro" id="IPR036881">
    <property type="entry name" value="Glyco_hydro_3_C_sf"/>
</dbReference>
<dbReference type="OrthoDB" id="4215304at2759"/>
<dbReference type="Proteomes" id="UP000179179">
    <property type="component" value="Unassembled WGS sequence"/>
</dbReference>
<dbReference type="InterPro" id="IPR001764">
    <property type="entry name" value="Glyco_hydro_3_N"/>
</dbReference>
<dbReference type="InterPro" id="IPR000182">
    <property type="entry name" value="GNAT_dom"/>
</dbReference>
<dbReference type="Pfam" id="PF00933">
    <property type="entry name" value="Glyco_hydro_3"/>
    <property type="match status" value="1"/>
</dbReference>
<dbReference type="GeneID" id="34454093"/>
<dbReference type="InterPro" id="IPR016181">
    <property type="entry name" value="Acyl_CoA_acyltransferase"/>
</dbReference>
<keyword evidence="3" id="KW-0325">Glycoprotein</keyword>
<dbReference type="InterPro" id="IPR050226">
    <property type="entry name" value="NagZ_Beta-hexosaminidase"/>
</dbReference>
<keyword evidence="5" id="KW-0326">Glycosidase</keyword>
<keyword evidence="4" id="KW-0119">Carbohydrate metabolism</keyword>
<dbReference type="SUPFAM" id="SSF55729">
    <property type="entry name" value="Acyl-CoA N-acyltransferases (Nat)"/>
    <property type="match status" value="1"/>
</dbReference>
<feature type="domain" description="Glycoside hydrolase family 3 N-terminal" evidence="7">
    <location>
        <begin position="29"/>
        <end position="356"/>
    </location>
</feature>
<dbReference type="InterPro" id="IPR036962">
    <property type="entry name" value="Glyco_hydro_3_N_sf"/>
</dbReference>
<dbReference type="GO" id="GO:0004553">
    <property type="term" value="F:hydrolase activity, hydrolyzing O-glycosyl compounds"/>
    <property type="evidence" value="ECO:0007669"/>
    <property type="project" value="InterPro"/>
</dbReference>
<dbReference type="FunFam" id="3.40.50.1700:FF:000013">
    <property type="entry name" value="Glycoside hydrolase family 3 protein"/>
    <property type="match status" value="1"/>
</dbReference>
<dbReference type="PANTHER" id="PTHR30480:SF8">
    <property type="entry name" value="PUTATIVE (AFU_ORTHOLOGUE AFUA_8G04060)-RELATED"/>
    <property type="match status" value="1"/>
</dbReference>
<dbReference type="Pfam" id="PF00583">
    <property type="entry name" value="Acetyltransf_1"/>
    <property type="match status" value="1"/>
</dbReference>
<protein>
    <submittedName>
        <fullName evidence="8">Beta-N-acetylglucosaminidase</fullName>
    </submittedName>
</protein>
<evidence type="ECO:0000256" key="1">
    <source>
        <dbReference type="ARBA" id="ARBA00005336"/>
    </source>
</evidence>
<dbReference type="EMBL" id="LYCR01000124">
    <property type="protein sequence ID" value="OGM40978.1"/>
    <property type="molecule type" value="Genomic_DNA"/>
</dbReference>
<keyword evidence="9" id="KW-1185">Reference proteome</keyword>
<reference evidence="8 9" key="1">
    <citation type="journal article" date="2016" name="Genome Biol. Evol.">
        <title>Draft genome sequence of an aflatoxigenic Aspergillus species, A. bombycis.</title>
        <authorList>
            <person name="Moore G.G."/>
            <person name="Mack B.M."/>
            <person name="Beltz S.B."/>
            <person name="Gilbert M.K."/>
        </authorList>
    </citation>
    <scope>NUCLEOTIDE SEQUENCE [LARGE SCALE GENOMIC DNA]</scope>
    <source>
        <strain evidence="9">NRRL 26010</strain>
    </source>
</reference>
<evidence type="ECO:0000313" key="8">
    <source>
        <dbReference type="EMBL" id="OGM40978.1"/>
    </source>
</evidence>
<proteinExistence type="inferred from homology"/>
<comment type="similarity">
    <text evidence="1">Belongs to the glycosyl hydrolase 3 family.</text>
</comment>
<evidence type="ECO:0000259" key="6">
    <source>
        <dbReference type="Pfam" id="PF00583"/>
    </source>
</evidence>
<dbReference type="PANTHER" id="PTHR30480">
    <property type="entry name" value="BETA-HEXOSAMINIDASE-RELATED"/>
    <property type="match status" value="1"/>
</dbReference>
<dbReference type="RefSeq" id="XP_022384695.1">
    <property type="nucleotide sequence ID" value="XM_022537831.1"/>
</dbReference>
<comment type="caution">
    <text evidence="8">The sequence shown here is derived from an EMBL/GenBank/DDBJ whole genome shotgun (WGS) entry which is preliminary data.</text>
</comment>
<evidence type="ECO:0000256" key="4">
    <source>
        <dbReference type="ARBA" id="ARBA00023277"/>
    </source>
</evidence>
<gene>
    <name evidence="8" type="ORF">ABOM_010703</name>
</gene>
<dbReference type="AlphaFoldDB" id="A0A1F7ZPD5"/>
<dbReference type="GO" id="GO:0005975">
    <property type="term" value="P:carbohydrate metabolic process"/>
    <property type="evidence" value="ECO:0007669"/>
    <property type="project" value="InterPro"/>
</dbReference>
<accession>A0A1F7ZPD5</accession>
<sequence>MVTILSWHSLFRALMAPREDMLPPGWGDLDRQMGQLFMMGFDGTSVDPQIRSLIENYHLGSILLTAKNLKSAEDATRLVLELQTIARDAGHPVPLLIALDQENGGVNSLYDEIYIRQFPSAMGIAATGSKTLAHDVAVATAQELKAVGVNWILGPVLDVLTNVRSQPLGVRTTGDDPQEVSQYGVEFMKGYKEAGLVTCGKHFPSYGNLEFLGSQSDVPIITESLEQLSLSALVPFRNAILHGIDSMMVGGVSMSSAGFHVMHACLSEQVVDDLLRKKMKFDGVVVSECLEMEALTHNIGVGGGTVMAKKAGCDIILLCRSFPVQQEAITGLKLGVENGIIGRARIEQSLRRVLSLKAKCTSWEQALNPPGLSSLTQMQPSHTTLSTRAYNSSITVVRDKKALLPLSNILEPSEELLLLTPLVKPLPASAVSRSVTEHLNLSIEPMTWDRTSSVLSGESVFKELGRSLSRQRNGRVLHTSYTANGVRPIHENLIDRASAVIVVTADANRNQYQYGFTKHVSMICRSQFTPSGESREKPVVVIAASSPYDFAMDPSIGTYICTYDFTETALEALVKILYGEIIPMGSLPGSINRSQKLHQARQHWLVENWNEERDSHALDSLLDTVREDCTQAQRSELLGVTSCSFLLRREEIDEAHFVVRNSSTQALYGFCSTYFFRSTGTGVIGALIVDPARRKLSIGASLHNRAIRTLLQRKSVKRFQLGSRLPGIYLGIPSANPVERKRLRQWFANLGWNTALSRPVCSVVLRNLSSWKPPNGLTQGLQNADVIYDLVYGWDYADTILDHIKTNSRQGVIDIYKVALGGAPYCGIIRATRPDDGAILGSVVIYNGRATLAEHMPALKAMHSSAGGISSPVISPSVGEYATVMQGLIFMGIKQHRKQGADAVIMDCVDGDSNFDSLSGIMGFSTLHSFEEVNCDAATWTMMTAS</sequence>
<dbReference type="Gene3D" id="3.20.20.300">
    <property type="entry name" value="Glycoside hydrolase, family 3, N-terminal domain"/>
    <property type="match status" value="1"/>
</dbReference>
<keyword evidence="2" id="KW-0378">Hydrolase</keyword>
<dbReference type="InterPro" id="IPR017853">
    <property type="entry name" value="GH"/>
</dbReference>
<evidence type="ECO:0000256" key="2">
    <source>
        <dbReference type="ARBA" id="ARBA00022801"/>
    </source>
</evidence>
<dbReference type="Gene3D" id="3.40.50.1700">
    <property type="entry name" value="Glycoside hydrolase family 3 C-terminal domain"/>
    <property type="match status" value="1"/>
</dbReference>
<dbReference type="GO" id="GO:0009254">
    <property type="term" value="P:peptidoglycan turnover"/>
    <property type="evidence" value="ECO:0007669"/>
    <property type="project" value="TreeGrafter"/>
</dbReference>
<feature type="domain" description="N-acetyltransferase" evidence="6">
    <location>
        <begin position="649"/>
        <end position="721"/>
    </location>
</feature>
<dbReference type="FunFam" id="3.20.20.300:FF:000008">
    <property type="entry name" value="Beta-N-acetylglucosaminidase, putative"/>
    <property type="match status" value="1"/>
</dbReference>
<dbReference type="STRING" id="109264.A0A1F7ZPD5"/>
<dbReference type="GO" id="GO:0016747">
    <property type="term" value="F:acyltransferase activity, transferring groups other than amino-acyl groups"/>
    <property type="evidence" value="ECO:0007669"/>
    <property type="project" value="InterPro"/>
</dbReference>
<name>A0A1F7ZPD5_9EURO</name>
<evidence type="ECO:0000256" key="5">
    <source>
        <dbReference type="ARBA" id="ARBA00023295"/>
    </source>
</evidence>
<evidence type="ECO:0000313" key="9">
    <source>
        <dbReference type="Proteomes" id="UP000179179"/>
    </source>
</evidence>
<evidence type="ECO:0000259" key="7">
    <source>
        <dbReference type="Pfam" id="PF00933"/>
    </source>
</evidence>
<dbReference type="SUPFAM" id="SSF51445">
    <property type="entry name" value="(Trans)glycosidases"/>
    <property type="match status" value="1"/>
</dbReference>
<evidence type="ECO:0000256" key="3">
    <source>
        <dbReference type="ARBA" id="ARBA00023180"/>
    </source>
</evidence>